<dbReference type="Pfam" id="PF00291">
    <property type="entry name" value="PALP"/>
    <property type="match status" value="1"/>
</dbReference>
<evidence type="ECO:0000313" key="11">
    <source>
        <dbReference type="Proteomes" id="UP000471751"/>
    </source>
</evidence>
<keyword evidence="3 8" id="KW-0663">Pyridoxal phosphate</keyword>
<dbReference type="RefSeq" id="WP_163938831.1">
    <property type="nucleotide sequence ID" value="NZ_BMQU01000001.1"/>
</dbReference>
<protein>
    <recommendedName>
        <fullName evidence="6">L-cysteate sulfo-lyase</fullName>
        <ecNumber evidence="5">4.4.1.25</ecNumber>
    </recommendedName>
</protein>
<feature type="active site" description="Nucleophile" evidence="7">
    <location>
        <position position="80"/>
    </location>
</feature>
<sequence>MTELERQLARFNRLELLSAPTPLEKLERLSAWAGRAIYVKRDDLTPLAFGGNKLRKLEYLAADALAKGADTLITAGAIQSNHVRQTAALAARLGMGCVALLENPIGTDSASYLGNGNRLLLDLFGAKVELVDNLDNADEQLQSLAVRLHASGRKPYRVPIGGSNALGALGYVRAALELATQIKHSGETFAGVVLASGSAGTHSGLALGLASVLPHLPVIGVTVSRTDEAQRPKVQGLAERTAELLGVRLPERFKVTLWDEYFAPRYGEPNPGTLAAIRELASHEGLLLDPVYTGKAMAGLLDGITRQRFDAGPLIFLHTGGAPALFAYPEVWNA</sequence>
<evidence type="ECO:0000313" key="10">
    <source>
        <dbReference type="EMBL" id="NES11307.1"/>
    </source>
</evidence>
<dbReference type="SUPFAM" id="SSF53686">
    <property type="entry name" value="Tryptophan synthase beta subunit-like PLP-dependent enzymes"/>
    <property type="match status" value="1"/>
</dbReference>
<dbReference type="InterPro" id="IPR027278">
    <property type="entry name" value="ACCD_DCysDesulf"/>
</dbReference>
<dbReference type="GO" id="GO:0019148">
    <property type="term" value="F:D-cysteine desulfhydrase activity"/>
    <property type="evidence" value="ECO:0007669"/>
    <property type="project" value="TreeGrafter"/>
</dbReference>
<evidence type="ECO:0000256" key="4">
    <source>
        <dbReference type="ARBA" id="ARBA00023239"/>
    </source>
</evidence>
<comment type="cofactor">
    <cofactor evidence="1">
        <name>pyridoxal 5'-phosphate</name>
        <dbReference type="ChEBI" id="CHEBI:597326"/>
    </cofactor>
</comment>
<feature type="domain" description="Tryptophan synthase beta chain-like PALP" evidence="9">
    <location>
        <begin position="17"/>
        <end position="320"/>
    </location>
</feature>
<evidence type="ECO:0000256" key="2">
    <source>
        <dbReference type="ARBA" id="ARBA00008639"/>
    </source>
</evidence>
<dbReference type="Gene3D" id="3.40.50.1100">
    <property type="match status" value="2"/>
</dbReference>
<dbReference type="NCBIfam" id="NF003032">
    <property type="entry name" value="PRK03910.1-5"/>
    <property type="match status" value="1"/>
</dbReference>
<dbReference type="AlphaFoldDB" id="A0A6I5RTD6"/>
<dbReference type="EMBL" id="JAAHBT010000232">
    <property type="protein sequence ID" value="NES11307.1"/>
    <property type="molecule type" value="Genomic_DNA"/>
</dbReference>
<dbReference type="PANTHER" id="PTHR43780:SF2">
    <property type="entry name" value="1-AMINOCYCLOPROPANE-1-CARBOXYLATE DEAMINASE-RELATED"/>
    <property type="match status" value="1"/>
</dbReference>
<reference evidence="10 11" key="1">
    <citation type="submission" date="2020-02" db="EMBL/GenBank/DDBJ databases">
        <title>Broccoli isolated Pseudomonas sp.</title>
        <authorList>
            <person name="Fujikawa T."/>
            <person name="Sawada H."/>
        </authorList>
    </citation>
    <scope>NUCLEOTIDE SEQUENCE [LARGE SCALE GENOMIC DNA]</scope>
    <source>
        <strain evidence="10 11">JCM 32154</strain>
    </source>
</reference>
<accession>A0A6I5RTD6</accession>
<evidence type="ECO:0000256" key="8">
    <source>
        <dbReference type="PIRSR" id="PIRSR006278-2"/>
    </source>
</evidence>
<organism evidence="10 11">
    <name type="scientific">Pseudomonas laurentiana</name>
    <dbReference type="NCBI Taxonomy" id="2364649"/>
    <lineage>
        <taxon>Bacteria</taxon>
        <taxon>Pseudomonadati</taxon>
        <taxon>Pseudomonadota</taxon>
        <taxon>Gammaproteobacteria</taxon>
        <taxon>Pseudomonadales</taxon>
        <taxon>Pseudomonadaceae</taxon>
        <taxon>Pseudomonas</taxon>
    </lineage>
</organism>
<evidence type="ECO:0000256" key="3">
    <source>
        <dbReference type="ARBA" id="ARBA00022898"/>
    </source>
</evidence>
<dbReference type="Proteomes" id="UP000471751">
    <property type="component" value="Unassembled WGS sequence"/>
</dbReference>
<evidence type="ECO:0000256" key="6">
    <source>
        <dbReference type="ARBA" id="ARBA00068519"/>
    </source>
</evidence>
<comment type="similarity">
    <text evidence="2">Belongs to the ACC deaminase/D-cysteine desulfhydrase family.</text>
</comment>
<dbReference type="EC" id="4.4.1.25" evidence="5"/>
<dbReference type="InterPro" id="IPR005966">
    <property type="entry name" value="D-Cys_desShydrase"/>
</dbReference>
<feature type="modified residue" description="N6-(pyridoxal phosphate)lysine" evidence="8">
    <location>
        <position position="53"/>
    </location>
</feature>
<dbReference type="InterPro" id="IPR001926">
    <property type="entry name" value="TrpB-like_PALP"/>
</dbReference>
<name>A0A6I5RTD6_9PSED</name>
<dbReference type="GO" id="GO:0034011">
    <property type="term" value="F:L-cysteate sulfo-lyase activity"/>
    <property type="evidence" value="ECO:0007669"/>
    <property type="project" value="UniProtKB-EC"/>
</dbReference>
<dbReference type="PANTHER" id="PTHR43780">
    <property type="entry name" value="1-AMINOCYCLOPROPANE-1-CARBOXYLATE DEAMINASE-RELATED"/>
    <property type="match status" value="1"/>
</dbReference>
<keyword evidence="11" id="KW-1185">Reference proteome</keyword>
<dbReference type="FunFam" id="3.40.50.1100:FF:000017">
    <property type="entry name" value="D-cysteine desulfhydrase"/>
    <property type="match status" value="1"/>
</dbReference>
<evidence type="ECO:0000256" key="1">
    <source>
        <dbReference type="ARBA" id="ARBA00001933"/>
    </source>
</evidence>
<evidence type="ECO:0000256" key="5">
    <source>
        <dbReference type="ARBA" id="ARBA00066825"/>
    </source>
</evidence>
<evidence type="ECO:0000259" key="9">
    <source>
        <dbReference type="Pfam" id="PF00291"/>
    </source>
</evidence>
<keyword evidence="4 10" id="KW-0456">Lyase</keyword>
<comment type="caution">
    <text evidence="10">The sequence shown here is derived from an EMBL/GenBank/DDBJ whole genome shotgun (WGS) entry which is preliminary data.</text>
</comment>
<dbReference type="NCBIfam" id="NF003030">
    <property type="entry name" value="PRK03910.1-3"/>
    <property type="match status" value="1"/>
</dbReference>
<proteinExistence type="inferred from homology"/>
<dbReference type="PIRSF" id="PIRSF006278">
    <property type="entry name" value="ACCD_DCysDesulf"/>
    <property type="match status" value="1"/>
</dbReference>
<evidence type="ECO:0000256" key="7">
    <source>
        <dbReference type="PIRSR" id="PIRSR006278-1"/>
    </source>
</evidence>
<dbReference type="InterPro" id="IPR036052">
    <property type="entry name" value="TrpB-like_PALP_sf"/>
</dbReference>
<gene>
    <name evidence="10" type="ORF">G3O07_18675</name>
</gene>
<dbReference type="NCBIfam" id="TIGR01275">
    <property type="entry name" value="ACC_deam_rel"/>
    <property type="match status" value="1"/>
</dbReference>